<protein>
    <submittedName>
        <fullName evidence="2">Uncharacterized protein</fullName>
    </submittedName>
</protein>
<evidence type="ECO:0000256" key="1">
    <source>
        <dbReference type="SAM" id="MobiDB-lite"/>
    </source>
</evidence>
<evidence type="ECO:0000313" key="3">
    <source>
        <dbReference type="Proteomes" id="UP000000763"/>
    </source>
</evidence>
<proteinExistence type="predicted"/>
<name>Q6EQ85_ORYSJ</name>
<dbReference type="AlphaFoldDB" id="Q6EQ85"/>
<gene>
    <name evidence="2" type="primary">P0453B09.45</name>
</gene>
<feature type="compositionally biased region" description="Basic and acidic residues" evidence="1">
    <location>
        <begin position="1"/>
        <end position="15"/>
    </location>
</feature>
<evidence type="ECO:0000313" key="2">
    <source>
        <dbReference type="EMBL" id="BAD29185.1"/>
    </source>
</evidence>
<sequence>MEKQDTGDGRQREPGWRWTRTQGGDVTWSRKKTAALTGVRRGDDERMKAETASARCTFRG</sequence>
<reference evidence="3" key="1">
    <citation type="journal article" date="2005" name="Nature">
        <title>The map-based sequence of the rice genome.</title>
        <authorList>
            <consortium name="International rice genome sequencing project (IRGSP)"/>
            <person name="Matsumoto T."/>
            <person name="Wu J."/>
            <person name="Kanamori H."/>
            <person name="Katayose Y."/>
            <person name="Fujisawa M."/>
            <person name="Namiki N."/>
            <person name="Mizuno H."/>
            <person name="Yamamoto K."/>
            <person name="Antonio B.A."/>
            <person name="Baba T."/>
            <person name="Sakata K."/>
            <person name="Nagamura Y."/>
            <person name="Aoki H."/>
            <person name="Arikawa K."/>
            <person name="Arita K."/>
            <person name="Bito T."/>
            <person name="Chiden Y."/>
            <person name="Fujitsuka N."/>
            <person name="Fukunaka R."/>
            <person name="Hamada M."/>
            <person name="Harada C."/>
            <person name="Hayashi A."/>
            <person name="Hijishita S."/>
            <person name="Honda M."/>
            <person name="Hosokawa S."/>
            <person name="Ichikawa Y."/>
            <person name="Idonuma A."/>
            <person name="Iijima M."/>
            <person name="Ikeda M."/>
            <person name="Ikeno M."/>
            <person name="Ito K."/>
            <person name="Ito S."/>
            <person name="Ito T."/>
            <person name="Ito Y."/>
            <person name="Ito Y."/>
            <person name="Iwabuchi A."/>
            <person name="Kamiya K."/>
            <person name="Karasawa W."/>
            <person name="Kurita K."/>
            <person name="Katagiri S."/>
            <person name="Kikuta A."/>
            <person name="Kobayashi H."/>
            <person name="Kobayashi N."/>
            <person name="Machita K."/>
            <person name="Maehara T."/>
            <person name="Masukawa M."/>
            <person name="Mizubayashi T."/>
            <person name="Mukai Y."/>
            <person name="Nagasaki H."/>
            <person name="Nagata Y."/>
            <person name="Naito S."/>
            <person name="Nakashima M."/>
            <person name="Nakama Y."/>
            <person name="Nakamichi Y."/>
            <person name="Nakamura M."/>
            <person name="Meguro A."/>
            <person name="Negishi M."/>
            <person name="Ohta I."/>
            <person name="Ohta T."/>
            <person name="Okamoto M."/>
            <person name="Ono N."/>
            <person name="Saji S."/>
            <person name="Sakaguchi M."/>
            <person name="Sakai K."/>
            <person name="Shibata M."/>
            <person name="Shimokawa T."/>
            <person name="Song J."/>
            <person name="Takazaki Y."/>
            <person name="Terasawa K."/>
            <person name="Tsugane M."/>
            <person name="Tsuji K."/>
            <person name="Ueda S."/>
            <person name="Waki K."/>
            <person name="Yamagata H."/>
            <person name="Yamamoto M."/>
            <person name="Yamamoto S."/>
            <person name="Yamane H."/>
            <person name="Yoshiki S."/>
            <person name="Yoshihara R."/>
            <person name="Yukawa K."/>
            <person name="Zhong H."/>
            <person name="Yano M."/>
            <person name="Yuan Q."/>
            <person name="Ouyang S."/>
            <person name="Liu J."/>
            <person name="Jones K.M."/>
            <person name="Gansberger K."/>
            <person name="Moffat K."/>
            <person name="Hill J."/>
            <person name="Bera J."/>
            <person name="Fadrosh D."/>
            <person name="Jin S."/>
            <person name="Johri S."/>
            <person name="Kim M."/>
            <person name="Overton L."/>
            <person name="Reardon M."/>
            <person name="Tsitrin T."/>
            <person name="Vuong H."/>
            <person name="Weaver B."/>
            <person name="Ciecko A."/>
            <person name="Tallon L."/>
            <person name="Jackson J."/>
            <person name="Pai G."/>
            <person name="Aken S.V."/>
            <person name="Utterback T."/>
            <person name="Reidmuller S."/>
            <person name="Feldblyum T."/>
            <person name="Hsiao J."/>
            <person name="Zismann V."/>
            <person name="Iobst S."/>
            <person name="de Vazeille A.R."/>
            <person name="Buell C.R."/>
            <person name="Ying K."/>
            <person name="Li Y."/>
            <person name="Lu T."/>
            <person name="Huang Y."/>
            <person name="Zhao Q."/>
            <person name="Feng Q."/>
            <person name="Zhang L."/>
            <person name="Zhu J."/>
            <person name="Weng Q."/>
            <person name="Mu J."/>
            <person name="Lu Y."/>
            <person name="Fan D."/>
            <person name="Liu Y."/>
            <person name="Guan J."/>
            <person name="Zhang Y."/>
            <person name="Yu S."/>
            <person name="Liu X."/>
            <person name="Zhang Y."/>
            <person name="Hong G."/>
            <person name="Han B."/>
            <person name="Choisne N."/>
            <person name="Demange N."/>
            <person name="Orjeda G."/>
            <person name="Samain S."/>
            <person name="Cattolico L."/>
            <person name="Pelletier E."/>
            <person name="Couloux A."/>
            <person name="Segurens B."/>
            <person name="Wincker P."/>
            <person name="D'Hont A."/>
            <person name="Scarpelli C."/>
            <person name="Weissenbach J."/>
            <person name="Salanoubat M."/>
            <person name="Quetier F."/>
            <person name="Yu Y."/>
            <person name="Kim H.R."/>
            <person name="Rambo T."/>
            <person name="Currie J."/>
            <person name="Collura K."/>
            <person name="Luo M."/>
            <person name="Yang T."/>
            <person name="Ammiraju J.S.S."/>
            <person name="Engler F."/>
            <person name="Soderlund C."/>
            <person name="Wing R.A."/>
            <person name="Palmer L.E."/>
            <person name="de la Bastide M."/>
            <person name="Spiegel L."/>
            <person name="Nascimento L."/>
            <person name="Zutavern T."/>
            <person name="O'Shaughnessy A."/>
            <person name="Dike S."/>
            <person name="Dedhia N."/>
            <person name="Preston R."/>
            <person name="Balija V."/>
            <person name="McCombie W.R."/>
            <person name="Chow T."/>
            <person name="Chen H."/>
            <person name="Chung M."/>
            <person name="Chen C."/>
            <person name="Shaw J."/>
            <person name="Wu H."/>
            <person name="Hsiao K."/>
            <person name="Chao Y."/>
            <person name="Chu M."/>
            <person name="Cheng C."/>
            <person name="Hour A."/>
            <person name="Lee P."/>
            <person name="Lin S."/>
            <person name="Lin Y."/>
            <person name="Liou J."/>
            <person name="Liu S."/>
            <person name="Hsing Y."/>
            <person name="Raghuvanshi S."/>
            <person name="Mohanty A."/>
            <person name="Bharti A.K."/>
            <person name="Gaur A."/>
            <person name="Gupta V."/>
            <person name="Kumar D."/>
            <person name="Ravi V."/>
            <person name="Vij S."/>
            <person name="Kapur A."/>
            <person name="Khurana P."/>
            <person name="Khurana P."/>
            <person name="Khurana J.P."/>
            <person name="Tyagi A.K."/>
            <person name="Gaikwad K."/>
            <person name="Singh A."/>
            <person name="Dalal V."/>
            <person name="Srivastava S."/>
            <person name="Dixit A."/>
            <person name="Pal A.K."/>
            <person name="Ghazi I.A."/>
            <person name="Yadav M."/>
            <person name="Pandit A."/>
            <person name="Bhargava A."/>
            <person name="Sureshbabu K."/>
            <person name="Batra K."/>
            <person name="Sharma T.R."/>
            <person name="Mohapatra T."/>
            <person name="Singh N.K."/>
            <person name="Messing J."/>
            <person name="Nelson A.B."/>
            <person name="Fuks G."/>
            <person name="Kavchok S."/>
            <person name="Keizer G."/>
            <person name="Linton E."/>
            <person name="Llaca V."/>
            <person name="Song R."/>
            <person name="Tanyolac B."/>
            <person name="Young S."/>
            <person name="Ho-Il K."/>
            <person name="Hahn J.H."/>
            <person name="Sangsakoo G."/>
            <person name="Vanavichit A."/>
            <person name="de Mattos Luiz.A.T."/>
            <person name="Zimmer P.D."/>
            <person name="Malone G."/>
            <person name="Dellagostin O."/>
            <person name="de Oliveira A.C."/>
            <person name="Bevan M."/>
            <person name="Bancroft I."/>
            <person name="Minx P."/>
            <person name="Cordum H."/>
            <person name="Wilson R."/>
            <person name="Cheng Z."/>
            <person name="Jin W."/>
            <person name="Jiang J."/>
            <person name="Leong S.A."/>
            <person name="Iwama H."/>
            <person name="Gojobori T."/>
            <person name="Itoh T."/>
            <person name="Niimura Y."/>
            <person name="Fujii Y."/>
            <person name="Habara T."/>
            <person name="Sakai H."/>
            <person name="Sato Y."/>
            <person name="Wilson G."/>
            <person name="Kumar K."/>
            <person name="McCouch S."/>
            <person name="Juretic N."/>
            <person name="Hoen D."/>
            <person name="Wright S."/>
            <person name="Bruskiewich R."/>
            <person name="Bureau T."/>
            <person name="Miyao A."/>
            <person name="Hirochika H."/>
            <person name="Nishikawa T."/>
            <person name="Kadowaki K."/>
            <person name="Sugiura M."/>
            <person name="Burr B."/>
            <person name="Sasaki T."/>
        </authorList>
    </citation>
    <scope>NUCLEOTIDE SEQUENCE [LARGE SCALE GENOMIC DNA]</scope>
    <source>
        <strain evidence="3">cv. Nipponbare</strain>
    </source>
</reference>
<reference evidence="3" key="2">
    <citation type="journal article" date="2008" name="Nucleic Acids Res.">
        <title>The rice annotation project database (RAP-DB): 2008 update.</title>
        <authorList>
            <consortium name="The rice annotation project (RAP)"/>
        </authorList>
    </citation>
    <scope>GENOME REANNOTATION</scope>
    <source>
        <strain evidence="3">cv. Nipponbare</strain>
    </source>
</reference>
<organism evidence="2 3">
    <name type="scientific">Oryza sativa subsp. japonica</name>
    <name type="common">Rice</name>
    <dbReference type="NCBI Taxonomy" id="39947"/>
    <lineage>
        <taxon>Eukaryota</taxon>
        <taxon>Viridiplantae</taxon>
        <taxon>Streptophyta</taxon>
        <taxon>Embryophyta</taxon>
        <taxon>Tracheophyta</taxon>
        <taxon>Spermatophyta</taxon>
        <taxon>Magnoliopsida</taxon>
        <taxon>Liliopsida</taxon>
        <taxon>Poales</taxon>
        <taxon>Poaceae</taxon>
        <taxon>BOP clade</taxon>
        <taxon>Oryzoideae</taxon>
        <taxon>Oryzeae</taxon>
        <taxon>Oryzinae</taxon>
        <taxon>Oryza</taxon>
        <taxon>Oryza sativa</taxon>
    </lineage>
</organism>
<dbReference type="EMBL" id="AP005705">
    <property type="protein sequence ID" value="BAD29185.1"/>
    <property type="molecule type" value="Genomic_DNA"/>
</dbReference>
<dbReference type="Proteomes" id="UP000000763">
    <property type="component" value="Chromosome 9"/>
</dbReference>
<feature type="region of interest" description="Disordered" evidence="1">
    <location>
        <begin position="1"/>
        <end position="60"/>
    </location>
</feature>
<feature type="compositionally biased region" description="Basic and acidic residues" evidence="1">
    <location>
        <begin position="40"/>
        <end position="49"/>
    </location>
</feature>
<accession>Q6EQ85</accession>